<comment type="caution">
    <text evidence="2">The sequence shown here is derived from an EMBL/GenBank/DDBJ whole genome shotgun (WGS) entry which is preliminary data.</text>
</comment>
<feature type="compositionally biased region" description="Low complexity" evidence="1">
    <location>
        <begin position="52"/>
        <end position="61"/>
    </location>
</feature>
<name>A0A8H4QVS8_9AGAR</name>
<dbReference type="EMBL" id="JAACJL010000017">
    <property type="protein sequence ID" value="KAF4618440.1"/>
    <property type="molecule type" value="Genomic_DNA"/>
</dbReference>
<dbReference type="Proteomes" id="UP000521872">
    <property type="component" value="Unassembled WGS sequence"/>
</dbReference>
<evidence type="ECO:0000313" key="2">
    <source>
        <dbReference type="EMBL" id="KAF4618440.1"/>
    </source>
</evidence>
<accession>A0A8H4QVS8</accession>
<reference evidence="2 3" key="1">
    <citation type="submission" date="2019-12" db="EMBL/GenBank/DDBJ databases">
        <authorList>
            <person name="Floudas D."/>
            <person name="Bentzer J."/>
            <person name="Ahren D."/>
            <person name="Johansson T."/>
            <person name="Persson P."/>
            <person name="Tunlid A."/>
        </authorList>
    </citation>
    <scope>NUCLEOTIDE SEQUENCE [LARGE SCALE GENOMIC DNA]</scope>
    <source>
        <strain evidence="2 3">CBS 102.39</strain>
    </source>
</reference>
<organism evidence="2 3">
    <name type="scientific">Agrocybe pediades</name>
    <dbReference type="NCBI Taxonomy" id="84607"/>
    <lineage>
        <taxon>Eukaryota</taxon>
        <taxon>Fungi</taxon>
        <taxon>Dikarya</taxon>
        <taxon>Basidiomycota</taxon>
        <taxon>Agaricomycotina</taxon>
        <taxon>Agaricomycetes</taxon>
        <taxon>Agaricomycetidae</taxon>
        <taxon>Agaricales</taxon>
        <taxon>Agaricineae</taxon>
        <taxon>Strophariaceae</taxon>
        <taxon>Agrocybe</taxon>
    </lineage>
</organism>
<evidence type="ECO:0000313" key="3">
    <source>
        <dbReference type="Proteomes" id="UP000521872"/>
    </source>
</evidence>
<keyword evidence="3" id="KW-1185">Reference proteome</keyword>
<sequence>MPALRTHIKPAERPTLPSIHELNLLPLSTNVPYDHHDNMKRGVPVYTARRLSTSSSQTGSSRNASPTPSLNETPSPVMPCPPKKVRLAPCSLDEAQAIIYIHPRRKSVDAQGAHSLPHSKKDEVAVLITGRAVETFRRSFRGLEKGCKMQSYRLVDPRSIESRRASVISLNAEALHQH</sequence>
<protein>
    <submittedName>
        <fullName evidence="2">Uncharacterized protein</fullName>
    </submittedName>
</protein>
<proteinExistence type="predicted"/>
<feature type="compositionally biased region" description="Polar residues" evidence="1">
    <location>
        <begin position="62"/>
        <end position="74"/>
    </location>
</feature>
<feature type="region of interest" description="Disordered" evidence="1">
    <location>
        <begin position="51"/>
        <end position="80"/>
    </location>
</feature>
<gene>
    <name evidence="2" type="ORF">D9613_009862</name>
</gene>
<dbReference type="AlphaFoldDB" id="A0A8H4QVS8"/>
<evidence type="ECO:0000256" key="1">
    <source>
        <dbReference type="SAM" id="MobiDB-lite"/>
    </source>
</evidence>